<dbReference type="NCBIfam" id="TIGR03166">
    <property type="entry name" value="alt_F1F0_F1_eps"/>
    <property type="match status" value="1"/>
</dbReference>
<dbReference type="AlphaFoldDB" id="A0A149URN1"/>
<dbReference type="InterPro" id="IPR024037">
    <property type="entry name" value="Alt_ATP_synth_F1_esu"/>
</dbReference>
<keyword evidence="8" id="KW-0066">ATP synthesis</keyword>
<name>A0A149URN1_9PROT</name>
<evidence type="ECO:0000256" key="7">
    <source>
        <dbReference type="ARBA" id="ARBA00023136"/>
    </source>
</evidence>
<keyword evidence="6" id="KW-0406">Ion transport</keyword>
<dbReference type="EMBL" id="LHZX01000222">
    <property type="protein sequence ID" value="KXV70504.1"/>
    <property type="molecule type" value="Genomic_DNA"/>
</dbReference>
<accession>A0A149URN1</accession>
<dbReference type="CDD" id="cd12152">
    <property type="entry name" value="F1-ATPase_delta"/>
    <property type="match status" value="1"/>
</dbReference>
<evidence type="ECO:0000256" key="1">
    <source>
        <dbReference type="ARBA" id="ARBA00003543"/>
    </source>
</evidence>
<evidence type="ECO:0000313" key="11">
    <source>
        <dbReference type="Proteomes" id="UP000075377"/>
    </source>
</evidence>
<dbReference type="InterPro" id="IPR001469">
    <property type="entry name" value="ATP_synth_F1_dsu/esu"/>
</dbReference>
<comment type="caution">
    <text evidence="10">The sequence shown here is derived from an EMBL/GenBank/DDBJ whole genome shotgun (WGS) entry which is preliminary data.</text>
</comment>
<protein>
    <recommendedName>
        <fullName evidence="9">ATP synthase F1 complex delta/epsilon subunit N-terminal domain-containing protein</fullName>
    </recommendedName>
</protein>
<reference evidence="10 11" key="1">
    <citation type="submission" date="2015-06" db="EMBL/GenBank/DDBJ databases">
        <title>Improved classification and identification of acetic acid bacteria using matrix-assisted laser desorption/ionization time-of-flight mass spectrometry; Gluconobacter nephelii and Gluconobacter uchimurae are later heterotypic synonyms of Gluconobacter japonicus and Gluconobacter oxydans, respectively.</title>
        <authorList>
            <person name="Li L."/>
            <person name="Cleenwerck I."/>
            <person name="De Vuyst L."/>
            <person name="Vandamme P."/>
        </authorList>
    </citation>
    <scope>NUCLEOTIDE SEQUENCE [LARGE SCALE GENOMIC DNA]</scope>
    <source>
        <strain evidence="10 11">LMG 1699</strain>
    </source>
</reference>
<dbReference type="RefSeq" id="WP_061499027.1">
    <property type="nucleotide sequence ID" value="NZ_LHZX01000222.1"/>
</dbReference>
<dbReference type="Pfam" id="PF02823">
    <property type="entry name" value="ATP-synt_DE_N"/>
    <property type="match status" value="1"/>
</dbReference>
<organism evidence="10 11">
    <name type="scientific">Acetobacter malorum</name>
    <dbReference type="NCBI Taxonomy" id="178901"/>
    <lineage>
        <taxon>Bacteria</taxon>
        <taxon>Pseudomonadati</taxon>
        <taxon>Pseudomonadota</taxon>
        <taxon>Alphaproteobacteria</taxon>
        <taxon>Acetobacterales</taxon>
        <taxon>Acetobacteraceae</taxon>
        <taxon>Acetobacter</taxon>
    </lineage>
</organism>
<evidence type="ECO:0000256" key="6">
    <source>
        <dbReference type="ARBA" id="ARBA00023065"/>
    </source>
</evidence>
<evidence type="ECO:0000256" key="2">
    <source>
        <dbReference type="ARBA" id="ARBA00004184"/>
    </source>
</evidence>
<evidence type="ECO:0000256" key="8">
    <source>
        <dbReference type="ARBA" id="ARBA00023196"/>
    </source>
</evidence>
<evidence type="ECO:0000313" key="10">
    <source>
        <dbReference type="EMBL" id="KXV70504.1"/>
    </source>
</evidence>
<keyword evidence="4" id="KW-0813">Transport</keyword>
<sequence>MKLRIITPLTVVAAVDDVTSFRAEDDSGSFGILPGYTDFLTSLIPSVIWWKQQDGTEHYCAVRQGELAVSNHGSQMDITTREAVCGTDPKSLAELVQAHFHEKEDLRKNANVTSLGLQLSAIRLITGRLRPDERRLLQ</sequence>
<keyword evidence="7" id="KW-0472">Membrane</keyword>
<keyword evidence="5" id="KW-0375">Hydrogen ion transport</keyword>
<evidence type="ECO:0000259" key="9">
    <source>
        <dbReference type="Pfam" id="PF02823"/>
    </source>
</evidence>
<dbReference type="GO" id="GO:0045259">
    <property type="term" value="C:proton-transporting ATP synthase complex"/>
    <property type="evidence" value="ECO:0007669"/>
    <property type="project" value="UniProtKB-KW"/>
</dbReference>
<evidence type="ECO:0000256" key="4">
    <source>
        <dbReference type="ARBA" id="ARBA00022448"/>
    </source>
</evidence>
<dbReference type="Proteomes" id="UP000075377">
    <property type="component" value="Unassembled WGS sequence"/>
</dbReference>
<dbReference type="InterPro" id="IPR036771">
    <property type="entry name" value="ATPsynth_dsu/esu_N"/>
</dbReference>
<dbReference type="GO" id="GO:0012505">
    <property type="term" value="C:endomembrane system"/>
    <property type="evidence" value="ECO:0007669"/>
    <property type="project" value="UniProtKB-SubCell"/>
</dbReference>
<dbReference type="GO" id="GO:0046933">
    <property type="term" value="F:proton-transporting ATP synthase activity, rotational mechanism"/>
    <property type="evidence" value="ECO:0007669"/>
    <property type="project" value="InterPro"/>
</dbReference>
<proteinExistence type="inferred from homology"/>
<dbReference type="Gene3D" id="2.60.15.10">
    <property type="entry name" value="F0F1 ATP synthase delta/epsilon subunit, N-terminal"/>
    <property type="match status" value="1"/>
</dbReference>
<dbReference type="SUPFAM" id="SSF51344">
    <property type="entry name" value="Epsilon subunit of F1F0-ATP synthase N-terminal domain"/>
    <property type="match status" value="1"/>
</dbReference>
<comment type="function">
    <text evidence="1">Produces ATP from ADP in the presence of a proton gradient across the membrane.</text>
</comment>
<gene>
    <name evidence="10" type="ORF">AD951_02760</name>
</gene>
<evidence type="ECO:0000256" key="3">
    <source>
        <dbReference type="ARBA" id="ARBA00005712"/>
    </source>
</evidence>
<dbReference type="PATRIC" id="fig|178901.14.peg.1417"/>
<keyword evidence="8" id="KW-0139">CF(1)</keyword>
<evidence type="ECO:0000256" key="5">
    <source>
        <dbReference type="ARBA" id="ARBA00022781"/>
    </source>
</evidence>
<dbReference type="OrthoDB" id="272739at2"/>
<dbReference type="InterPro" id="IPR020546">
    <property type="entry name" value="ATP_synth_F1_dsu/esu_N"/>
</dbReference>
<comment type="similarity">
    <text evidence="3">Belongs to the ATPase epsilon chain family.</text>
</comment>
<feature type="domain" description="ATP synthase F1 complex delta/epsilon subunit N-terminal" evidence="9">
    <location>
        <begin position="1"/>
        <end position="72"/>
    </location>
</feature>
<comment type="subcellular location">
    <subcellularLocation>
        <location evidence="2">Endomembrane system</location>
        <topology evidence="2">Peripheral membrane protein</topology>
    </subcellularLocation>
</comment>